<dbReference type="EMBL" id="BAAFGK010000002">
    <property type="protein sequence ID" value="GAB0056444.1"/>
    <property type="molecule type" value="Genomic_DNA"/>
</dbReference>
<keyword evidence="13" id="KW-1185">Reference proteome</keyword>
<comment type="subcellular location">
    <subcellularLocation>
        <location evidence="1 8">Cell outer membrane</location>
        <topology evidence="1 8">Multi-pass membrane protein</topology>
    </subcellularLocation>
</comment>
<dbReference type="Pfam" id="PF07715">
    <property type="entry name" value="Plug"/>
    <property type="match status" value="1"/>
</dbReference>
<dbReference type="Gene3D" id="2.40.170.20">
    <property type="entry name" value="TonB-dependent receptor, beta-barrel domain"/>
    <property type="match status" value="1"/>
</dbReference>
<evidence type="ECO:0000256" key="8">
    <source>
        <dbReference type="PROSITE-ProRule" id="PRU01360"/>
    </source>
</evidence>
<dbReference type="InterPro" id="IPR012910">
    <property type="entry name" value="Plug_dom"/>
</dbReference>
<dbReference type="InterPro" id="IPR039426">
    <property type="entry name" value="TonB-dep_rcpt-like"/>
</dbReference>
<dbReference type="InterPro" id="IPR036942">
    <property type="entry name" value="Beta-barrel_TonB_sf"/>
</dbReference>
<dbReference type="SUPFAM" id="SSF56935">
    <property type="entry name" value="Porins"/>
    <property type="match status" value="1"/>
</dbReference>
<comment type="similarity">
    <text evidence="8 9">Belongs to the TonB-dependent receptor family.</text>
</comment>
<gene>
    <name evidence="12" type="primary">btuB_1</name>
    <name evidence="12" type="ORF">SIID45300_00751</name>
</gene>
<accession>A0ABQ0C6C9</accession>
<dbReference type="PANTHER" id="PTHR30069:SF27">
    <property type="entry name" value="BLL4766 PROTEIN"/>
    <property type="match status" value="1"/>
</dbReference>
<feature type="domain" description="TonB-dependent receptor-like beta-barrel" evidence="10">
    <location>
        <begin position="190"/>
        <end position="607"/>
    </location>
</feature>
<dbReference type="Proteomes" id="UP001628193">
    <property type="component" value="Unassembled WGS sequence"/>
</dbReference>
<evidence type="ECO:0000313" key="13">
    <source>
        <dbReference type="Proteomes" id="UP001628193"/>
    </source>
</evidence>
<keyword evidence="6 8" id="KW-0472">Membrane</keyword>
<evidence type="ECO:0000256" key="3">
    <source>
        <dbReference type="ARBA" id="ARBA00022452"/>
    </source>
</evidence>
<keyword evidence="5 9" id="KW-0798">TonB box</keyword>
<keyword evidence="7 8" id="KW-0998">Cell outer membrane</keyword>
<proteinExistence type="inferred from homology"/>
<evidence type="ECO:0000256" key="7">
    <source>
        <dbReference type="ARBA" id="ARBA00023237"/>
    </source>
</evidence>
<sequence length="644" mass="72430">MRRISCLSLLCLGFIPPTDGQTAETTTLDEMVVTATRFPAKRSTIPTQITTISREEIAESHATSIPDLLRGQAGLHVVDITGNSRYFNVDLRGFGETSGYNTLVLVDGRRINQADLSGVDWLQIPLARVEKIEIIRGGSAGALYGDNATGGVVNIITRSGGQESGREIQFEAGSHGLATTRMHLDETHNDLSYALSAGFKNLDGFRDNSDLEARDTGLKLRYQAHDALALNLSAGYQTDTSRLPSAIKESDLAKGINRKATTTPNQSAEVTDYHIQITPELRLSEHAQFTMDLSKRNRDQLFNPFNFRSEIDSWMLAPRLRIDRAWGGINDQVTVGLDYQDVEARIGSDDLGKESLGIYAHNELRLSPQWTWTQAFRHDRAEFQFAAYQPDRVHRNEQSYSTGIAYEPDASNRLHVNFSRSFRFPLLDEFFVFDTTTFMVNVNTAIRPQQAQEWQTGWRHTWNPTLKGEINLFRVVTRDEIYYDLMAGVNTNLNGTVTRDGLELQMEKQFESWSLTGYTTWTKAEIDSGTYAGKRMPGVAGFKGGGTLRYFPWEQQTWELDGRYIGSRPYISDFANGYGEQAGYWLLDASVRHQWSNTTGWLKVNNLTGREYAEFGGLSFGFPPERGWFASPGRTFLVGVTSHF</sequence>
<comment type="caution">
    <text evidence="12">The sequence shown here is derived from an EMBL/GenBank/DDBJ whole genome shotgun (WGS) entry which is preliminary data.</text>
</comment>
<evidence type="ECO:0000256" key="2">
    <source>
        <dbReference type="ARBA" id="ARBA00022448"/>
    </source>
</evidence>
<dbReference type="Pfam" id="PF00593">
    <property type="entry name" value="TonB_dep_Rec_b-barrel"/>
    <property type="match status" value="1"/>
</dbReference>
<dbReference type="Gene3D" id="2.170.130.10">
    <property type="entry name" value="TonB-dependent receptor, plug domain"/>
    <property type="match status" value="1"/>
</dbReference>
<evidence type="ECO:0000256" key="5">
    <source>
        <dbReference type="ARBA" id="ARBA00023077"/>
    </source>
</evidence>
<dbReference type="InterPro" id="IPR000531">
    <property type="entry name" value="Beta-barrel_TonB"/>
</dbReference>
<evidence type="ECO:0000259" key="10">
    <source>
        <dbReference type="Pfam" id="PF00593"/>
    </source>
</evidence>
<evidence type="ECO:0000256" key="9">
    <source>
        <dbReference type="RuleBase" id="RU003357"/>
    </source>
</evidence>
<dbReference type="PROSITE" id="PS52016">
    <property type="entry name" value="TONB_DEPENDENT_REC_3"/>
    <property type="match status" value="1"/>
</dbReference>
<evidence type="ECO:0000256" key="1">
    <source>
        <dbReference type="ARBA" id="ARBA00004571"/>
    </source>
</evidence>
<protein>
    <submittedName>
        <fullName evidence="12">Vitamin B12 transporter BtuB</fullName>
    </submittedName>
</protein>
<evidence type="ECO:0000313" key="12">
    <source>
        <dbReference type="EMBL" id="GAB0056444.1"/>
    </source>
</evidence>
<dbReference type="PANTHER" id="PTHR30069">
    <property type="entry name" value="TONB-DEPENDENT OUTER MEMBRANE RECEPTOR"/>
    <property type="match status" value="1"/>
</dbReference>
<keyword evidence="3 8" id="KW-1134">Transmembrane beta strand</keyword>
<evidence type="ECO:0000256" key="4">
    <source>
        <dbReference type="ARBA" id="ARBA00022692"/>
    </source>
</evidence>
<keyword evidence="2 8" id="KW-0813">Transport</keyword>
<organism evidence="12 13">
    <name type="scientific">Candidatus Magnetaquiglobus chichijimensis</name>
    <dbReference type="NCBI Taxonomy" id="3141448"/>
    <lineage>
        <taxon>Bacteria</taxon>
        <taxon>Pseudomonadati</taxon>
        <taxon>Pseudomonadota</taxon>
        <taxon>Magnetococcia</taxon>
        <taxon>Magnetococcales</taxon>
        <taxon>Candidatus Magnetaquicoccaceae</taxon>
        <taxon>Candidatus Magnetaquiglobus</taxon>
    </lineage>
</organism>
<dbReference type="InterPro" id="IPR037066">
    <property type="entry name" value="Plug_dom_sf"/>
</dbReference>
<reference evidence="12 13" key="1">
    <citation type="submission" date="2024-09" db="EMBL/GenBank/DDBJ databases">
        <title>Draft genome sequence of Candidatus Magnetaquicoccaceae bacterium FCR-1.</title>
        <authorList>
            <person name="Shimoshige H."/>
            <person name="Shimamura S."/>
            <person name="Taoka A."/>
            <person name="Kobayashi H."/>
            <person name="Maekawa T."/>
        </authorList>
    </citation>
    <scope>NUCLEOTIDE SEQUENCE [LARGE SCALE GENOMIC DNA]</scope>
    <source>
        <strain evidence="12 13">FCR-1</strain>
    </source>
</reference>
<evidence type="ECO:0000259" key="11">
    <source>
        <dbReference type="Pfam" id="PF07715"/>
    </source>
</evidence>
<name>A0ABQ0C6C9_9PROT</name>
<evidence type="ECO:0000256" key="6">
    <source>
        <dbReference type="ARBA" id="ARBA00023136"/>
    </source>
</evidence>
<feature type="domain" description="TonB-dependent receptor plug" evidence="11">
    <location>
        <begin position="43"/>
        <end position="152"/>
    </location>
</feature>
<dbReference type="CDD" id="cd01347">
    <property type="entry name" value="ligand_gated_channel"/>
    <property type="match status" value="1"/>
</dbReference>
<keyword evidence="4 8" id="KW-0812">Transmembrane</keyword>